<dbReference type="AlphaFoldDB" id="A0A4Y1QXB0"/>
<organism evidence="2">
    <name type="scientific">Prunus dulcis</name>
    <name type="common">Almond</name>
    <name type="synonym">Amygdalus dulcis</name>
    <dbReference type="NCBI Taxonomy" id="3755"/>
    <lineage>
        <taxon>Eukaryota</taxon>
        <taxon>Viridiplantae</taxon>
        <taxon>Streptophyta</taxon>
        <taxon>Embryophyta</taxon>
        <taxon>Tracheophyta</taxon>
        <taxon>Spermatophyta</taxon>
        <taxon>Magnoliopsida</taxon>
        <taxon>eudicotyledons</taxon>
        <taxon>Gunneridae</taxon>
        <taxon>Pentapetalae</taxon>
        <taxon>rosids</taxon>
        <taxon>fabids</taxon>
        <taxon>Rosales</taxon>
        <taxon>Rosaceae</taxon>
        <taxon>Amygdaloideae</taxon>
        <taxon>Amygdaleae</taxon>
        <taxon>Prunus</taxon>
    </lineage>
</organism>
<feature type="region of interest" description="Disordered" evidence="1">
    <location>
        <begin position="155"/>
        <end position="182"/>
    </location>
</feature>
<sequence length="323" mass="36239">RNTRGPRRQLKTAKVTRVTNSRINIGYDERHRAAPTAELHSSLAHRHWSCHSELIARCNGSLGRLRFAASCPTNYNLENLDEESLAYVNRLFSERYKQWKSDLHHHFEAFDDPQVALQKGCPKELEGREDSWAWLCTHFQAPAFVNKAKVNKGNRKKKTLLHHSGSRPFSDRMDARRPGGPNSQRLTYLATFMFDLGMNWPNDDGGEEPVGSSGVCLPTSSDTPIESVDPPQDAGFQILTETLDQTLGRRPGTYYRGMGNAKRREPRPRSSAQSNSQVTALTAQVATLQSQMSVILQSLAQSGIPVPHFDVPTSEPVHPEHPH</sequence>
<proteinExistence type="predicted"/>
<evidence type="ECO:0000256" key="1">
    <source>
        <dbReference type="SAM" id="MobiDB-lite"/>
    </source>
</evidence>
<reference evidence="2" key="1">
    <citation type="journal article" date="2019" name="Science">
        <title>Mutation of a bHLH transcription factor allowed almond domestication.</title>
        <authorList>
            <person name="Sanchez-Perez R."/>
            <person name="Pavan S."/>
            <person name="Mazzeo R."/>
            <person name="Moldovan C."/>
            <person name="Aiese Cigliano R."/>
            <person name="Del Cueto J."/>
            <person name="Ricciardi F."/>
            <person name="Lotti C."/>
            <person name="Ricciardi L."/>
            <person name="Dicenta F."/>
            <person name="Lopez-Marques R.L."/>
            <person name="Lindberg Moller B."/>
        </authorList>
    </citation>
    <scope>NUCLEOTIDE SEQUENCE</scope>
</reference>
<protein>
    <recommendedName>
        <fullName evidence="3">Ankyrin repeat family protein</fullName>
    </recommendedName>
</protein>
<gene>
    <name evidence="2" type="ORF">Prudu_005321</name>
</gene>
<dbReference type="EMBL" id="AP019298">
    <property type="protein sequence ID" value="BBG96500.1"/>
    <property type="molecule type" value="Genomic_DNA"/>
</dbReference>
<feature type="region of interest" description="Disordered" evidence="1">
    <location>
        <begin position="248"/>
        <end position="278"/>
    </location>
</feature>
<evidence type="ECO:0000313" key="2">
    <source>
        <dbReference type="EMBL" id="BBG96500.1"/>
    </source>
</evidence>
<name>A0A4Y1QXB0_PRUDU</name>
<accession>A0A4Y1QXB0</accession>
<evidence type="ECO:0008006" key="3">
    <source>
        <dbReference type="Google" id="ProtNLM"/>
    </source>
</evidence>
<feature type="non-terminal residue" evidence="2">
    <location>
        <position position="1"/>
    </location>
</feature>
<feature type="compositionally biased region" description="Basic residues" evidence="1">
    <location>
        <begin position="155"/>
        <end position="165"/>
    </location>
</feature>